<feature type="region of interest" description="Disordered" evidence="1">
    <location>
        <begin position="1"/>
        <end position="26"/>
    </location>
</feature>
<sequence length="48" mass="5463">MTDTCPNCLTRGIKPRKERTDSQQTRSAYRCPNCGHAWITSRLRNPAA</sequence>
<dbReference type="Proteomes" id="UP001376459">
    <property type="component" value="Unassembled WGS sequence"/>
</dbReference>
<gene>
    <name evidence="2" type="ORF">WKI71_36740</name>
</gene>
<keyword evidence="3" id="KW-1185">Reference proteome</keyword>
<evidence type="ECO:0000256" key="1">
    <source>
        <dbReference type="SAM" id="MobiDB-lite"/>
    </source>
</evidence>
<evidence type="ECO:0000313" key="2">
    <source>
        <dbReference type="EMBL" id="MEJ8671906.1"/>
    </source>
</evidence>
<comment type="caution">
    <text evidence="2">The sequence shown here is derived from an EMBL/GenBank/DDBJ whole genome shotgun (WGS) entry which is preliminary data.</text>
</comment>
<reference evidence="2 3" key="1">
    <citation type="submission" date="2024-03" db="EMBL/GenBank/DDBJ databases">
        <title>Novel Streptomyces species of biotechnological and ecological value are a feature of Machair soil.</title>
        <authorList>
            <person name="Prole J.R."/>
            <person name="Goodfellow M."/>
            <person name="Allenby N."/>
            <person name="Ward A.C."/>
        </authorList>
    </citation>
    <scope>NUCLEOTIDE SEQUENCE [LARGE SCALE GENOMIC DNA]</scope>
    <source>
        <strain evidence="2 3">MS1.AVA.1</strain>
    </source>
</reference>
<organism evidence="2 3">
    <name type="scientific">Streptomyces machairae</name>
    <dbReference type="NCBI Taxonomy" id="3134109"/>
    <lineage>
        <taxon>Bacteria</taxon>
        <taxon>Bacillati</taxon>
        <taxon>Actinomycetota</taxon>
        <taxon>Actinomycetes</taxon>
        <taxon>Kitasatosporales</taxon>
        <taxon>Streptomycetaceae</taxon>
        <taxon>Streptomyces</taxon>
    </lineage>
</organism>
<protein>
    <submittedName>
        <fullName evidence="2">Uncharacterized protein</fullName>
    </submittedName>
</protein>
<name>A0ABU8UU71_9ACTN</name>
<dbReference type="EMBL" id="JBBKAK010000001">
    <property type="protein sequence ID" value="MEJ8671906.1"/>
    <property type="molecule type" value="Genomic_DNA"/>
</dbReference>
<evidence type="ECO:0000313" key="3">
    <source>
        <dbReference type="Proteomes" id="UP001376459"/>
    </source>
</evidence>
<proteinExistence type="predicted"/>
<accession>A0ABU8UU71</accession>